<protein>
    <submittedName>
        <fullName evidence="1">Uncharacterized protein</fullName>
    </submittedName>
</protein>
<dbReference type="Proteomes" id="UP001152300">
    <property type="component" value="Unassembled WGS sequence"/>
</dbReference>
<dbReference type="EMBL" id="JAPEIS010000008">
    <property type="protein sequence ID" value="KAJ8063746.1"/>
    <property type="molecule type" value="Genomic_DNA"/>
</dbReference>
<keyword evidence="2" id="KW-1185">Reference proteome</keyword>
<reference evidence="1" key="1">
    <citation type="submission" date="2022-11" db="EMBL/GenBank/DDBJ databases">
        <title>Genome Resource of Sclerotinia nivalis Strain SnTB1, a Plant Pathogen Isolated from American Ginseng.</title>
        <authorList>
            <person name="Fan S."/>
        </authorList>
    </citation>
    <scope>NUCLEOTIDE SEQUENCE</scope>
    <source>
        <strain evidence="1">SnTB1</strain>
    </source>
</reference>
<dbReference type="OrthoDB" id="3494353at2759"/>
<comment type="caution">
    <text evidence="1">The sequence shown here is derived from an EMBL/GenBank/DDBJ whole genome shotgun (WGS) entry which is preliminary data.</text>
</comment>
<gene>
    <name evidence="1" type="ORF">OCU04_007609</name>
</gene>
<name>A0A9X0AJ47_9HELO</name>
<evidence type="ECO:0000313" key="2">
    <source>
        <dbReference type="Proteomes" id="UP001152300"/>
    </source>
</evidence>
<organism evidence="1 2">
    <name type="scientific">Sclerotinia nivalis</name>
    <dbReference type="NCBI Taxonomy" id="352851"/>
    <lineage>
        <taxon>Eukaryota</taxon>
        <taxon>Fungi</taxon>
        <taxon>Dikarya</taxon>
        <taxon>Ascomycota</taxon>
        <taxon>Pezizomycotina</taxon>
        <taxon>Leotiomycetes</taxon>
        <taxon>Helotiales</taxon>
        <taxon>Sclerotiniaceae</taxon>
        <taxon>Sclerotinia</taxon>
    </lineage>
</organism>
<accession>A0A9X0AJ47</accession>
<sequence length="201" mass="22287">MPRPLPICKLAFYFPPERSNLAVCWVPCPTLIPTPCAPSCDECIVCQACHDCHPYDVPLPADVLARGTNTTAATIQDATENWALVPGITDPEDWTLSVMYGLEEGEILDECSKNLSIEELTGWSRDWMGPFVMIGVAWSDCEGKVKTRDVTMADLETAKKFFISTTPRELNLADVEDGERREQGLMEMNDMLGSVLKGKQV</sequence>
<dbReference type="AlphaFoldDB" id="A0A9X0AJ47"/>
<proteinExistence type="predicted"/>
<evidence type="ECO:0000313" key="1">
    <source>
        <dbReference type="EMBL" id="KAJ8063746.1"/>
    </source>
</evidence>